<dbReference type="RefSeq" id="WP_153470561.1">
    <property type="nucleotide sequence ID" value="NZ_WBOF01000005.1"/>
</dbReference>
<dbReference type="OrthoDB" id="7574889at2"/>
<reference evidence="1 2" key="1">
    <citation type="submission" date="2019-09" db="EMBL/GenBank/DDBJ databases">
        <title>Genome Sequences of Streptomyces kaniharaensis ATCC 21070.</title>
        <authorList>
            <person name="Zhu W."/>
            <person name="De Crecy-Lagard V."/>
            <person name="Richards N.G."/>
        </authorList>
    </citation>
    <scope>NUCLEOTIDE SEQUENCE [LARGE SCALE GENOMIC DNA]</scope>
    <source>
        <strain evidence="1 2">SF-557</strain>
    </source>
</reference>
<evidence type="ECO:0000313" key="2">
    <source>
        <dbReference type="Proteomes" id="UP000450000"/>
    </source>
</evidence>
<protein>
    <submittedName>
        <fullName evidence="1">Uncharacterized protein</fullName>
    </submittedName>
</protein>
<comment type="caution">
    <text evidence="1">The sequence shown here is derived from an EMBL/GenBank/DDBJ whole genome shotgun (WGS) entry which is preliminary data.</text>
</comment>
<dbReference type="Proteomes" id="UP000450000">
    <property type="component" value="Unassembled WGS sequence"/>
</dbReference>
<sequence>MDEWPPAKDWTREQVRGLHDEKGLDYHWCYDSEPGAGNRLRTTHCSCSNCFLASRRDSLIGAARRPRAAALIAHVEEVRGDSFRPDIRMRDLIELSRRPDAPRPGVVIEDEGPGFDRMERRVLEALRLEPRRLSRLSVSAPPRELRPVSIA</sequence>
<name>A0A6N7L3W5_9ACTN</name>
<proteinExistence type="predicted"/>
<gene>
    <name evidence="1" type="ORF">F7Q99_36310</name>
</gene>
<organism evidence="1 2">
    <name type="scientific">Streptomyces kaniharaensis</name>
    <dbReference type="NCBI Taxonomy" id="212423"/>
    <lineage>
        <taxon>Bacteria</taxon>
        <taxon>Bacillati</taxon>
        <taxon>Actinomycetota</taxon>
        <taxon>Actinomycetes</taxon>
        <taxon>Kitasatosporales</taxon>
        <taxon>Streptomycetaceae</taxon>
        <taxon>Streptomyces</taxon>
    </lineage>
</organism>
<keyword evidence="2" id="KW-1185">Reference proteome</keyword>
<dbReference type="EMBL" id="WBOF01000005">
    <property type="protein sequence ID" value="MQS17507.1"/>
    <property type="molecule type" value="Genomic_DNA"/>
</dbReference>
<accession>A0A6N7L3W5</accession>
<evidence type="ECO:0000313" key="1">
    <source>
        <dbReference type="EMBL" id="MQS17507.1"/>
    </source>
</evidence>
<dbReference type="AlphaFoldDB" id="A0A6N7L3W5"/>